<sequence length="181" mass="21635">MYKSKRFTKDLEAQKLAEAIKMQIVCQDHEDDHALKKKCSMRIKQAREENQIQFLENLFRILKFSPAITTNQVKLKSAKFIKDEVYDIFYQKRKSSKNRLLEKRLEENYISNPEKVDDEEALQRQCREKIIFTIEMIKNCIFSQNVVIEIKIILAKTFEIIASNYPSIWQDFIPYTLEVMQ</sequence>
<gene>
    <name evidence="1" type="ORF">ECRASSUSDP1_LOCUS629</name>
</gene>
<proteinExistence type="predicted"/>
<reference evidence="1" key="1">
    <citation type="submission" date="2023-07" db="EMBL/GenBank/DDBJ databases">
        <authorList>
            <consortium name="AG Swart"/>
            <person name="Singh M."/>
            <person name="Singh A."/>
            <person name="Seah K."/>
            <person name="Emmerich C."/>
        </authorList>
    </citation>
    <scope>NUCLEOTIDE SEQUENCE</scope>
    <source>
        <strain evidence="1">DP1</strain>
    </source>
</reference>
<name>A0AAD1X6D1_EUPCR</name>
<dbReference type="AlphaFoldDB" id="A0AAD1X6D1"/>
<evidence type="ECO:0000313" key="2">
    <source>
        <dbReference type="Proteomes" id="UP001295684"/>
    </source>
</evidence>
<keyword evidence="2" id="KW-1185">Reference proteome</keyword>
<organism evidence="1 2">
    <name type="scientific">Euplotes crassus</name>
    <dbReference type="NCBI Taxonomy" id="5936"/>
    <lineage>
        <taxon>Eukaryota</taxon>
        <taxon>Sar</taxon>
        <taxon>Alveolata</taxon>
        <taxon>Ciliophora</taxon>
        <taxon>Intramacronucleata</taxon>
        <taxon>Spirotrichea</taxon>
        <taxon>Hypotrichia</taxon>
        <taxon>Euplotida</taxon>
        <taxon>Euplotidae</taxon>
        <taxon>Moneuplotes</taxon>
    </lineage>
</organism>
<dbReference type="EMBL" id="CAMPGE010000588">
    <property type="protein sequence ID" value="CAI2359341.1"/>
    <property type="molecule type" value="Genomic_DNA"/>
</dbReference>
<protein>
    <submittedName>
        <fullName evidence="1">Uncharacterized protein</fullName>
    </submittedName>
</protein>
<dbReference type="Proteomes" id="UP001295684">
    <property type="component" value="Unassembled WGS sequence"/>
</dbReference>
<comment type="caution">
    <text evidence="1">The sequence shown here is derived from an EMBL/GenBank/DDBJ whole genome shotgun (WGS) entry which is preliminary data.</text>
</comment>
<accession>A0AAD1X6D1</accession>
<evidence type="ECO:0000313" key="1">
    <source>
        <dbReference type="EMBL" id="CAI2359341.1"/>
    </source>
</evidence>